<keyword evidence="4" id="KW-0378">Hydrolase</keyword>
<evidence type="ECO:0000313" key="8">
    <source>
        <dbReference type="EMBL" id="KAH0748200.1"/>
    </source>
</evidence>
<feature type="region of interest" description="Disordered" evidence="6">
    <location>
        <begin position="236"/>
        <end position="278"/>
    </location>
</feature>
<comment type="caution">
    <text evidence="8">The sequence shown here is derived from an EMBL/GenBank/DDBJ whole genome shotgun (WGS) entry which is preliminary data.</text>
</comment>
<evidence type="ECO:0000256" key="2">
    <source>
        <dbReference type="ARBA" id="ARBA00022695"/>
    </source>
</evidence>
<dbReference type="InterPro" id="IPR021109">
    <property type="entry name" value="Peptidase_aspartic_dom_sf"/>
</dbReference>
<dbReference type="InterPro" id="IPR041577">
    <property type="entry name" value="RT_RNaseH_2"/>
</dbReference>
<dbReference type="EMBL" id="JAIVGD010000019">
    <property type="protein sequence ID" value="KAH0748200.1"/>
    <property type="molecule type" value="Genomic_DNA"/>
</dbReference>
<dbReference type="Gene3D" id="3.30.70.270">
    <property type="match status" value="2"/>
</dbReference>
<evidence type="ECO:0000259" key="7">
    <source>
        <dbReference type="PROSITE" id="PS50878"/>
    </source>
</evidence>
<sequence>MHVSGKEAIELATYRLKGVAILWYETWKQSKSTYVPPTTWKEFKKAFLDQYLPLEIREARADQFLNLHQGGMSVREYSLQFNSLSRYAPNVVATMKDRVHRYVDRLDSYLDQKQRRRAQETERGQSKRARSTRHFTPPQGEFKPQFSNRPARPSFPYSTASAPPQFQWLRGNQFRQKSESQVSRTLGYPEQGSTSQSTPPRQPCKKCGRSHLGICRIGTDACYWCGMPGHLMRDRPKRRTGDIAQPTGSDIASSSSVPPLGRVQQVPTGHGRGVRGAVSSSGVQNRTYALGSRQNLEASPDVVTGTLFIFSHNVYALIDPGSTLSYITPLVAGKLKRTPKLLNKPFEVSTPTGESIIARRVYRNCIVTVCDRDILADLIELEMVEFYVIMGMDWLASCYAKVDWRTKRVHFHFPNEAVLEWEGNVATPRVRVRDVEAEPLTLQSVPVVNEFIDVFPEELPGTQPISIPPYRMAPTELRELKEQLKDLLENGFIRPSVSPWGAPVLYVRKKDDTLRMCIDYRQLNRVTIKNKYPLPRIDDLFDQLQGTKCFSKIDLRTGYHQVRVKEKDIPKTTFQTWYGHFEFLVMSFGLANAPTIFMDLMNRVFKPFLNVFVIVFIDDILVYSRSEEDYANHLRQVLQVLRDRRLYAKFSKCEFWLKSEAFLGHIVSDERIRVDSQKREVVKDWPRPTTPTEVRSFLGLTGYYRRFVEGFSSISTPLTKLTHKATKFQWNYACERSLQELKSRLTSAPVSVLLEGTEGYTVYCDSSGVGLGCVLTQHAKVIAYASRQLRPLERNYPTHDLELAAVVFALKIWWKANVVADALSRKTISSINEKTVEKEGMAKDLRQLASLGVRLLETPKEGIVVHNAVESSLVVEVKEKKFKDLTLQQLKEKLCVPNVNGLRRRIMTEAHHSRYSIHPGSTKMYHDLKGVY</sequence>
<name>A0ABQ7UF14_SOLTU</name>
<evidence type="ECO:0000313" key="9">
    <source>
        <dbReference type="Proteomes" id="UP000826656"/>
    </source>
</evidence>
<dbReference type="PANTHER" id="PTHR37984">
    <property type="entry name" value="PROTEIN CBG26694"/>
    <property type="match status" value="1"/>
</dbReference>
<dbReference type="CDD" id="cd01647">
    <property type="entry name" value="RT_LTR"/>
    <property type="match status" value="1"/>
</dbReference>
<protein>
    <recommendedName>
        <fullName evidence="7">Reverse transcriptase domain-containing protein</fullName>
    </recommendedName>
</protein>
<feature type="compositionally biased region" description="Basic and acidic residues" evidence="6">
    <location>
        <begin position="110"/>
        <end position="125"/>
    </location>
</feature>
<dbReference type="Pfam" id="PF00078">
    <property type="entry name" value="RVT_1"/>
    <property type="match status" value="1"/>
</dbReference>
<dbReference type="SUPFAM" id="SSF50630">
    <property type="entry name" value="Acid proteases"/>
    <property type="match status" value="1"/>
</dbReference>
<keyword evidence="2" id="KW-0548">Nucleotidyltransferase</keyword>
<dbReference type="InterPro" id="IPR005162">
    <property type="entry name" value="Retrotrans_gag_dom"/>
</dbReference>
<feature type="region of interest" description="Disordered" evidence="6">
    <location>
        <begin position="110"/>
        <end position="204"/>
    </location>
</feature>
<dbReference type="Gene3D" id="2.40.70.10">
    <property type="entry name" value="Acid Proteases"/>
    <property type="match status" value="1"/>
</dbReference>
<keyword evidence="1" id="KW-0808">Transferase</keyword>
<dbReference type="CDD" id="cd00303">
    <property type="entry name" value="retropepsin_like"/>
    <property type="match status" value="1"/>
</dbReference>
<evidence type="ECO:0000256" key="6">
    <source>
        <dbReference type="SAM" id="MobiDB-lite"/>
    </source>
</evidence>
<evidence type="ECO:0000256" key="3">
    <source>
        <dbReference type="ARBA" id="ARBA00022722"/>
    </source>
</evidence>
<feature type="compositionally biased region" description="Polar residues" evidence="6">
    <location>
        <begin position="173"/>
        <end position="184"/>
    </location>
</feature>
<keyword evidence="3" id="KW-0540">Nuclease</keyword>
<dbReference type="Pfam" id="PF17919">
    <property type="entry name" value="RT_RNaseH_2"/>
    <property type="match status" value="1"/>
</dbReference>
<dbReference type="Proteomes" id="UP000826656">
    <property type="component" value="Unassembled WGS sequence"/>
</dbReference>
<evidence type="ECO:0000256" key="5">
    <source>
        <dbReference type="ARBA" id="ARBA00023268"/>
    </source>
</evidence>
<dbReference type="Pfam" id="PF08284">
    <property type="entry name" value="RVP_2"/>
    <property type="match status" value="1"/>
</dbReference>
<proteinExistence type="predicted"/>
<feature type="domain" description="Reverse transcriptase" evidence="7">
    <location>
        <begin position="488"/>
        <end position="667"/>
    </location>
</feature>
<feature type="compositionally biased region" description="Polar residues" evidence="6">
    <location>
        <begin position="246"/>
        <end position="257"/>
    </location>
</feature>
<dbReference type="InterPro" id="IPR050951">
    <property type="entry name" value="Retrovirus_Pol_polyprotein"/>
</dbReference>
<keyword evidence="4" id="KW-0255">Endonuclease</keyword>
<dbReference type="InterPro" id="IPR000477">
    <property type="entry name" value="RT_dom"/>
</dbReference>
<evidence type="ECO:0000256" key="4">
    <source>
        <dbReference type="ARBA" id="ARBA00022759"/>
    </source>
</evidence>
<reference evidence="8 9" key="1">
    <citation type="journal article" date="2021" name="bioRxiv">
        <title>Chromosome-scale and haplotype-resolved genome assembly of a tetraploid potato cultivar.</title>
        <authorList>
            <person name="Sun H."/>
            <person name="Jiao W.-B."/>
            <person name="Krause K."/>
            <person name="Campoy J.A."/>
            <person name="Goel M."/>
            <person name="Folz-Donahue K."/>
            <person name="Kukat C."/>
            <person name="Huettel B."/>
            <person name="Schneeberger K."/>
        </authorList>
    </citation>
    <scope>NUCLEOTIDE SEQUENCE [LARGE SCALE GENOMIC DNA]</scope>
    <source>
        <strain evidence="8">SolTubOtavaFocal</strain>
        <tissue evidence="8">Leaves</tissue>
    </source>
</reference>
<dbReference type="Pfam" id="PF03732">
    <property type="entry name" value="Retrotrans_gag"/>
    <property type="match status" value="1"/>
</dbReference>
<accession>A0ABQ7UF14</accession>
<keyword evidence="9" id="KW-1185">Reference proteome</keyword>
<dbReference type="PANTHER" id="PTHR37984:SF5">
    <property type="entry name" value="PROTEIN NYNRIN-LIKE"/>
    <property type="match status" value="1"/>
</dbReference>
<evidence type="ECO:0000256" key="1">
    <source>
        <dbReference type="ARBA" id="ARBA00022679"/>
    </source>
</evidence>
<gene>
    <name evidence="8" type="ORF">KY290_027432</name>
</gene>
<dbReference type="Gene3D" id="3.10.10.10">
    <property type="entry name" value="HIV Type 1 Reverse Transcriptase, subunit A, domain 1"/>
    <property type="match status" value="1"/>
</dbReference>
<dbReference type="PROSITE" id="PS50878">
    <property type="entry name" value="RT_POL"/>
    <property type="match status" value="1"/>
</dbReference>
<organism evidence="8 9">
    <name type="scientific">Solanum tuberosum</name>
    <name type="common">Potato</name>
    <dbReference type="NCBI Taxonomy" id="4113"/>
    <lineage>
        <taxon>Eukaryota</taxon>
        <taxon>Viridiplantae</taxon>
        <taxon>Streptophyta</taxon>
        <taxon>Embryophyta</taxon>
        <taxon>Tracheophyta</taxon>
        <taxon>Spermatophyta</taxon>
        <taxon>Magnoliopsida</taxon>
        <taxon>eudicotyledons</taxon>
        <taxon>Gunneridae</taxon>
        <taxon>Pentapetalae</taxon>
        <taxon>asterids</taxon>
        <taxon>lamiids</taxon>
        <taxon>Solanales</taxon>
        <taxon>Solanaceae</taxon>
        <taxon>Solanoideae</taxon>
        <taxon>Solaneae</taxon>
        <taxon>Solanum</taxon>
    </lineage>
</organism>
<dbReference type="SUPFAM" id="SSF56672">
    <property type="entry name" value="DNA/RNA polymerases"/>
    <property type="match status" value="1"/>
</dbReference>
<dbReference type="InterPro" id="IPR043502">
    <property type="entry name" value="DNA/RNA_pol_sf"/>
</dbReference>
<dbReference type="InterPro" id="IPR043128">
    <property type="entry name" value="Rev_trsase/Diguanyl_cyclase"/>
</dbReference>
<keyword evidence="5" id="KW-0511">Multifunctional enzyme</keyword>